<protein>
    <submittedName>
        <fullName evidence="1">Protein translocase subunit</fullName>
    </submittedName>
</protein>
<keyword evidence="2" id="KW-1185">Reference proteome</keyword>
<comment type="caution">
    <text evidence="1">The sequence shown here is derived from an EMBL/GenBank/DDBJ whole genome shotgun (WGS) entry which is preliminary data.</text>
</comment>
<sequence length="67" mass="7592">MGCSVLVQSKLLRNRPFRRLQRTDVLFTPISRGADNDCNFSLGVVFHSEGRLRASELLSKMHCPENS</sequence>
<name>A0AAE1LDG2_9NEOP</name>
<organism evidence="1 2">
    <name type="scientific">Frankliniella fusca</name>
    <dbReference type="NCBI Taxonomy" id="407009"/>
    <lineage>
        <taxon>Eukaryota</taxon>
        <taxon>Metazoa</taxon>
        <taxon>Ecdysozoa</taxon>
        <taxon>Arthropoda</taxon>
        <taxon>Hexapoda</taxon>
        <taxon>Insecta</taxon>
        <taxon>Pterygota</taxon>
        <taxon>Neoptera</taxon>
        <taxon>Paraneoptera</taxon>
        <taxon>Thysanoptera</taxon>
        <taxon>Terebrantia</taxon>
        <taxon>Thripoidea</taxon>
        <taxon>Thripidae</taxon>
        <taxon>Frankliniella</taxon>
    </lineage>
</organism>
<accession>A0AAE1LDG2</accession>
<evidence type="ECO:0000313" key="2">
    <source>
        <dbReference type="Proteomes" id="UP001219518"/>
    </source>
</evidence>
<evidence type="ECO:0000313" key="1">
    <source>
        <dbReference type="EMBL" id="KAK3915410.1"/>
    </source>
</evidence>
<dbReference type="AlphaFoldDB" id="A0AAE1LDG2"/>
<reference evidence="1" key="2">
    <citation type="journal article" date="2023" name="BMC Genomics">
        <title>Pest status, molecular evolution, and epigenetic factors derived from the genome assembly of Frankliniella fusca, a thysanopteran phytovirus vector.</title>
        <authorList>
            <person name="Catto M.A."/>
            <person name="Labadie P.E."/>
            <person name="Jacobson A.L."/>
            <person name="Kennedy G.G."/>
            <person name="Srinivasan R."/>
            <person name="Hunt B.G."/>
        </authorList>
    </citation>
    <scope>NUCLEOTIDE SEQUENCE</scope>
    <source>
        <strain evidence="1">PL_HMW_Pooled</strain>
    </source>
</reference>
<reference evidence="1" key="1">
    <citation type="submission" date="2021-07" db="EMBL/GenBank/DDBJ databases">
        <authorList>
            <person name="Catto M.A."/>
            <person name="Jacobson A."/>
            <person name="Kennedy G."/>
            <person name="Labadie P."/>
            <person name="Hunt B.G."/>
            <person name="Srinivasan R."/>
        </authorList>
    </citation>
    <scope>NUCLEOTIDE SEQUENCE</scope>
    <source>
        <strain evidence="1">PL_HMW_Pooled</strain>
        <tissue evidence="1">Head</tissue>
    </source>
</reference>
<proteinExistence type="predicted"/>
<dbReference type="EMBL" id="JAHWGI010000435">
    <property type="protein sequence ID" value="KAK3915410.1"/>
    <property type="molecule type" value="Genomic_DNA"/>
</dbReference>
<dbReference type="Proteomes" id="UP001219518">
    <property type="component" value="Unassembled WGS sequence"/>
</dbReference>
<gene>
    <name evidence="1" type="ORF">KUF71_024681</name>
</gene>